<dbReference type="SUPFAM" id="SSF53448">
    <property type="entry name" value="Nucleotide-diphospho-sugar transferases"/>
    <property type="match status" value="1"/>
</dbReference>
<dbReference type="Proteomes" id="UP001596549">
    <property type="component" value="Unassembled WGS sequence"/>
</dbReference>
<organism evidence="3 4">
    <name type="scientific">Fictibacillus iocasae</name>
    <dbReference type="NCBI Taxonomy" id="2715437"/>
    <lineage>
        <taxon>Bacteria</taxon>
        <taxon>Bacillati</taxon>
        <taxon>Bacillota</taxon>
        <taxon>Bacilli</taxon>
        <taxon>Bacillales</taxon>
        <taxon>Fictibacillaceae</taxon>
        <taxon>Fictibacillus</taxon>
    </lineage>
</organism>
<keyword evidence="3" id="KW-0808">Transferase</keyword>
<dbReference type="EC" id="2.4.-.-" evidence="3"/>
<dbReference type="PANTHER" id="PTHR22916">
    <property type="entry name" value="GLYCOSYLTRANSFERASE"/>
    <property type="match status" value="1"/>
</dbReference>
<evidence type="ECO:0000313" key="3">
    <source>
        <dbReference type="EMBL" id="MFC7372831.1"/>
    </source>
</evidence>
<dbReference type="Pfam" id="PF00535">
    <property type="entry name" value="Glycos_transf_2"/>
    <property type="match status" value="1"/>
</dbReference>
<dbReference type="Gene3D" id="3.90.550.10">
    <property type="entry name" value="Spore Coat Polysaccharide Biosynthesis Protein SpsA, Chain A"/>
    <property type="match status" value="1"/>
</dbReference>
<evidence type="ECO:0000313" key="4">
    <source>
        <dbReference type="Proteomes" id="UP001596549"/>
    </source>
</evidence>
<keyword evidence="4" id="KW-1185">Reference proteome</keyword>
<proteinExistence type="inferred from homology"/>
<sequence>MNPKVSIIIPFYNCSYVAHAINSALNQTYPNIEIIVVDDGSTRYVEHLDHFKDKIIYVRKDNGGTATALNLGIKNASGEYIAWLSSDDYFLPEKISKQLAFMQSNQADISYTNFDVVDKHNHLIHSAVSQKFSTIKELYETMTIGNPINGCTVMMRKTLFQKVGYFNPDLKFTQDYCMWFRVLFHGYHMYFLDEPLTKYRIHDESTTHNNLLQLNTEANYVISYYGSLLRDKFKE</sequence>
<protein>
    <submittedName>
        <fullName evidence="3">Glycosyltransferase</fullName>
        <ecNumber evidence="3">2.4.-.-</ecNumber>
    </submittedName>
</protein>
<gene>
    <name evidence="3" type="ORF">ACFQPF_14285</name>
</gene>
<keyword evidence="3" id="KW-0328">Glycosyltransferase</keyword>
<comment type="similarity">
    <text evidence="1">Belongs to the glycosyltransferase 2 family.</text>
</comment>
<dbReference type="GO" id="GO:0016757">
    <property type="term" value="F:glycosyltransferase activity"/>
    <property type="evidence" value="ECO:0007669"/>
    <property type="project" value="UniProtKB-KW"/>
</dbReference>
<dbReference type="PANTHER" id="PTHR22916:SF3">
    <property type="entry name" value="UDP-GLCNAC:BETAGAL BETA-1,3-N-ACETYLGLUCOSAMINYLTRANSFERASE-LIKE PROTEIN 1"/>
    <property type="match status" value="1"/>
</dbReference>
<dbReference type="InterPro" id="IPR029044">
    <property type="entry name" value="Nucleotide-diphossugar_trans"/>
</dbReference>
<comment type="caution">
    <text evidence="3">The sequence shown here is derived from an EMBL/GenBank/DDBJ whole genome shotgun (WGS) entry which is preliminary data.</text>
</comment>
<dbReference type="EMBL" id="JBHTCP010000047">
    <property type="protein sequence ID" value="MFC7372831.1"/>
    <property type="molecule type" value="Genomic_DNA"/>
</dbReference>
<reference evidence="4" key="1">
    <citation type="journal article" date="2019" name="Int. J. Syst. Evol. Microbiol.">
        <title>The Global Catalogue of Microorganisms (GCM) 10K type strain sequencing project: providing services to taxonomists for standard genome sequencing and annotation.</title>
        <authorList>
            <consortium name="The Broad Institute Genomics Platform"/>
            <consortium name="The Broad Institute Genome Sequencing Center for Infectious Disease"/>
            <person name="Wu L."/>
            <person name="Ma J."/>
        </authorList>
    </citation>
    <scope>NUCLEOTIDE SEQUENCE [LARGE SCALE GENOMIC DNA]</scope>
    <source>
        <strain evidence="4">NBRC 106396</strain>
    </source>
</reference>
<dbReference type="RefSeq" id="WP_379750398.1">
    <property type="nucleotide sequence ID" value="NZ_JBHTCP010000047.1"/>
</dbReference>
<feature type="domain" description="Glycosyltransferase 2-like" evidence="2">
    <location>
        <begin position="6"/>
        <end position="158"/>
    </location>
</feature>
<accession>A0ABW2NQV2</accession>
<dbReference type="InterPro" id="IPR001173">
    <property type="entry name" value="Glyco_trans_2-like"/>
</dbReference>
<evidence type="ECO:0000259" key="2">
    <source>
        <dbReference type="Pfam" id="PF00535"/>
    </source>
</evidence>
<name>A0ABW2NQV2_9BACL</name>
<evidence type="ECO:0000256" key="1">
    <source>
        <dbReference type="ARBA" id="ARBA00006739"/>
    </source>
</evidence>